<gene>
    <name evidence="2" type="ORF">Pan241w_11060</name>
</gene>
<evidence type="ECO:0000313" key="3">
    <source>
        <dbReference type="Proteomes" id="UP000317171"/>
    </source>
</evidence>
<sequence length="112" mass="12178">MSSSVTVNQWCVICGTKIKTGDAVSINTATGDVAHTQCVGDPSMYADHDDSNRKTEQKSSPDADQLVPAPAAVSRDAIKQVVIEVLSECFSSVDFSFLDQKIDERIEQRLTK</sequence>
<feature type="region of interest" description="Disordered" evidence="1">
    <location>
        <begin position="40"/>
        <end position="68"/>
    </location>
</feature>
<name>A0A517RAY9_9PLAN</name>
<evidence type="ECO:0000256" key="1">
    <source>
        <dbReference type="SAM" id="MobiDB-lite"/>
    </source>
</evidence>
<organism evidence="2 3">
    <name type="scientific">Gimesia alba</name>
    <dbReference type="NCBI Taxonomy" id="2527973"/>
    <lineage>
        <taxon>Bacteria</taxon>
        <taxon>Pseudomonadati</taxon>
        <taxon>Planctomycetota</taxon>
        <taxon>Planctomycetia</taxon>
        <taxon>Planctomycetales</taxon>
        <taxon>Planctomycetaceae</taxon>
        <taxon>Gimesia</taxon>
    </lineage>
</organism>
<dbReference type="AlphaFoldDB" id="A0A517RAY9"/>
<protein>
    <submittedName>
        <fullName evidence="2">Uncharacterized protein</fullName>
    </submittedName>
</protein>
<proteinExistence type="predicted"/>
<dbReference type="EMBL" id="CP036269">
    <property type="protein sequence ID" value="QDT41047.1"/>
    <property type="molecule type" value="Genomic_DNA"/>
</dbReference>
<evidence type="ECO:0000313" key="2">
    <source>
        <dbReference type="EMBL" id="QDT41047.1"/>
    </source>
</evidence>
<reference evidence="2 3" key="1">
    <citation type="submission" date="2019-02" db="EMBL/GenBank/DDBJ databases">
        <title>Deep-cultivation of Planctomycetes and their phenomic and genomic characterization uncovers novel biology.</title>
        <authorList>
            <person name="Wiegand S."/>
            <person name="Jogler M."/>
            <person name="Boedeker C."/>
            <person name="Pinto D."/>
            <person name="Vollmers J."/>
            <person name="Rivas-Marin E."/>
            <person name="Kohn T."/>
            <person name="Peeters S.H."/>
            <person name="Heuer A."/>
            <person name="Rast P."/>
            <person name="Oberbeckmann S."/>
            <person name="Bunk B."/>
            <person name="Jeske O."/>
            <person name="Meyerdierks A."/>
            <person name="Storesund J.E."/>
            <person name="Kallscheuer N."/>
            <person name="Luecker S."/>
            <person name="Lage O.M."/>
            <person name="Pohl T."/>
            <person name="Merkel B.J."/>
            <person name="Hornburger P."/>
            <person name="Mueller R.-W."/>
            <person name="Bruemmer F."/>
            <person name="Labrenz M."/>
            <person name="Spormann A.M."/>
            <person name="Op den Camp H."/>
            <person name="Overmann J."/>
            <person name="Amann R."/>
            <person name="Jetten M.S.M."/>
            <person name="Mascher T."/>
            <person name="Medema M.H."/>
            <person name="Devos D.P."/>
            <person name="Kaster A.-K."/>
            <person name="Ovreas L."/>
            <person name="Rohde M."/>
            <person name="Galperin M.Y."/>
            <person name="Jogler C."/>
        </authorList>
    </citation>
    <scope>NUCLEOTIDE SEQUENCE [LARGE SCALE GENOMIC DNA]</scope>
    <source>
        <strain evidence="2 3">Pan241w</strain>
    </source>
</reference>
<accession>A0A517RAY9</accession>
<feature type="compositionally biased region" description="Basic and acidic residues" evidence="1">
    <location>
        <begin position="46"/>
        <end position="61"/>
    </location>
</feature>
<dbReference type="RefSeq" id="WP_145212008.1">
    <property type="nucleotide sequence ID" value="NZ_CP036269.1"/>
</dbReference>
<keyword evidence="3" id="KW-1185">Reference proteome</keyword>
<dbReference type="KEGG" id="gaz:Pan241w_11060"/>
<dbReference type="Proteomes" id="UP000317171">
    <property type="component" value="Chromosome"/>
</dbReference>